<feature type="domain" description="Chorismate-utilising enzyme C-terminal" evidence="10">
    <location>
        <begin position="426"/>
        <end position="680"/>
    </location>
</feature>
<evidence type="ECO:0000313" key="13">
    <source>
        <dbReference type="Proteomes" id="UP000661858"/>
    </source>
</evidence>
<dbReference type="Gene3D" id="3.60.120.10">
    <property type="entry name" value="Anthranilate synthase"/>
    <property type="match status" value="1"/>
</dbReference>
<dbReference type="Pfam" id="PF00117">
    <property type="entry name" value="GATase"/>
    <property type="match status" value="1"/>
</dbReference>
<comment type="catalytic activity">
    <reaction evidence="5">
        <text>chorismate + L-glutamine = 4-amino-4-deoxychorismate + L-glutamate</text>
        <dbReference type="Rhea" id="RHEA:11672"/>
        <dbReference type="ChEBI" id="CHEBI:29748"/>
        <dbReference type="ChEBI" id="CHEBI:29985"/>
        <dbReference type="ChEBI" id="CHEBI:58359"/>
        <dbReference type="ChEBI" id="CHEBI:58406"/>
        <dbReference type="EC" id="2.6.1.85"/>
    </reaction>
    <physiologicalReaction direction="left-to-right" evidence="5">
        <dbReference type="Rhea" id="RHEA:11673"/>
    </physiologicalReaction>
</comment>
<evidence type="ECO:0000256" key="7">
    <source>
        <dbReference type="ARBA" id="ARBA00083979"/>
    </source>
</evidence>
<dbReference type="PRINTS" id="PR00096">
    <property type="entry name" value="GATASE"/>
</dbReference>
<evidence type="ECO:0000256" key="2">
    <source>
        <dbReference type="ARBA" id="ARBA00013139"/>
    </source>
</evidence>
<comment type="similarity">
    <text evidence="1">In the C-terminal section; belongs to the anthranilate synthase component I family.</text>
</comment>
<accession>A0A937ENF5</accession>
<feature type="domain" description="Anthranilate synthase component I N-terminal" evidence="11">
    <location>
        <begin position="236"/>
        <end position="371"/>
    </location>
</feature>
<keyword evidence="3 12" id="KW-0808">Transferase</keyword>
<evidence type="ECO:0000256" key="1">
    <source>
        <dbReference type="ARBA" id="ARBA00005970"/>
    </source>
</evidence>
<dbReference type="GO" id="GO:0009396">
    <property type="term" value="P:folic acid-containing compound biosynthetic process"/>
    <property type="evidence" value="ECO:0007669"/>
    <property type="project" value="InterPro"/>
</dbReference>
<feature type="region of interest" description="Disordered" evidence="8">
    <location>
        <begin position="500"/>
        <end position="524"/>
    </location>
</feature>
<dbReference type="PANTHER" id="PTHR11236:SF18">
    <property type="entry name" value="AMINODEOXYCHORISMATE SYNTHASE"/>
    <property type="match status" value="1"/>
</dbReference>
<comment type="caution">
    <text evidence="12">The sequence shown here is derived from an EMBL/GenBank/DDBJ whole genome shotgun (WGS) entry which is preliminary data.</text>
</comment>
<evidence type="ECO:0000259" key="9">
    <source>
        <dbReference type="Pfam" id="PF00117"/>
    </source>
</evidence>
<proteinExistence type="inferred from homology"/>
<evidence type="ECO:0000256" key="6">
    <source>
        <dbReference type="ARBA" id="ARBA00072983"/>
    </source>
</evidence>
<evidence type="ECO:0000256" key="5">
    <source>
        <dbReference type="ARBA" id="ARBA00052789"/>
    </source>
</evidence>
<dbReference type="GO" id="GO:0000162">
    <property type="term" value="P:L-tryptophan biosynthetic process"/>
    <property type="evidence" value="ECO:0007669"/>
    <property type="project" value="TreeGrafter"/>
</dbReference>
<dbReference type="PRINTS" id="PR00097">
    <property type="entry name" value="ANTSNTHASEII"/>
</dbReference>
<dbReference type="FunFam" id="3.40.50.880:FF:000003">
    <property type="entry name" value="Anthranilate synthase component II"/>
    <property type="match status" value="1"/>
</dbReference>
<dbReference type="Pfam" id="PF00425">
    <property type="entry name" value="Chorismate_bind"/>
    <property type="match status" value="1"/>
</dbReference>
<dbReference type="PRINTS" id="PR00099">
    <property type="entry name" value="CPSGATASE"/>
</dbReference>
<keyword evidence="12" id="KW-0032">Aminotransferase</keyword>
<dbReference type="InterPro" id="IPR029062">
    <property type="entry name" value="Class_I_gatase-like"/>
</dbReference>
<dbReference type="InterPro" id="IPR015890">
    <property type="entry name" value="Chorismate_C"/>
</dbReference>
<dbReference type="NCBIfam" id="TIGR00566">
    <property type="entry name" value="trpG_papA"/>
    <property type="match status" value="1"/>
</dbReference>
<evidence type="ECO:0000256" key="3">
    <source>
        <dbReference type="ARBA" id="ARBA00022679"/>
    </source>
</evidence>
<dbReference type="CDD" id="cd01743">
    <property type="entry name" value="GATase1_Anthranilate_Synthase"/>
    <property type="match status" value="1"/>
</dbReference>
<feature type="compositionally biased region" description="Low complexity" evidence="8">
    <location>
        <begin position="199"/>
        <end position="212"/>
    </location>
</feature>
<dbReference type="Pfam" id="PF04715">
    <property type="entry name" value="Anth_synt_I_N"/>
    <property type="match status" value="1"/>
</dbReference>
<protein>
    <recommendedName>
        <fullName evidence="6">Aminodeoxychorismate synthase</fullName>
        <ecNumber evidence="2">2.6.1.85</ecNumber>
    </recommendedName>
    <alternativeName>
        <fullName evidence="7">4-amino-4-deoxychorismate synthase</fullName>
    </alternativeName>
</protein>
<feature type="region of interest" description="Disordered" evidence="8">
    <location>
        <begin position="196"/>
        <end position="216"/>
    </location>
</feature>
<organism evidence="12 13">
    <name type="scientific">Streptomyces actinomycinicus</name>
    <dbReference type="NCBI Taxonomy" id="1695166"/>
    <lineage>
        <taxon>Bacteria</taxon>
        <taxon>Bacillati</taxon>
        <taxon>Actinomycetota</taxon>
        <taxon>Actinomycetes</taxon>
        <taxon>Kitasatosporales</taxon>
        <taxon>Streptomycetaceae</taxon>
        <taxon>Streptomyces</taxon>
    </lineage>
</organism>
<sequence length="700" mass="75206">MRTLIIDNYDSFTYNLFHDLAVVNGTEPVVMRNDDPAWHRGLLDEFDNVVLSPGPGHPGRAGDFGICAEIVASARIPLLGVCLGHQGIAQILGGSVVPAPEVSHGRTSLVSHTGEGLFQGLPTPFTAVRYHSLAIGELPADLEAVAWCEEGVVMGIRHRERCLWGVQFHPESVCTEHGRLLMRNFRDLTRRQNGRTTYSAAAAAAEPAPSLAQRPPAPQVPFTHRLIARTVTSGASPETVFDRRYAAATHAFWLDSGAPGPGTGRFSFMGDARGPLARVAAADVEAATVTVTGADGTHVVDGPFFDWLDEDLARHRTQVPPLPFDFAAGWVGCLGYELKAECGGDLVHRSARPDAVMIFADRIVAHDHETGLFHLLALAETGREEAAHRWLDDTEQFLTADALLTVEPPAGLPPAGLGPLTLRHDRSRYLELISLCQKEIEAGETYEVCLTNTARVAGRLEPWPAYRQLRAHSPAPYGAFLRWGSTAVLSSSPERFLHVTSDGTAESRPIKGTRPRGATPERDEALRRELAGSAKDRAENLMIVDLVRNDLGSCAEPGSVRTAPLFDVETYATVHQLVSTVSARLRSGVTAVGAVRACFPGGSMTGAPKIRTMQIIDRLENGPRGLYSGALGYFSLSGAADLSIVIRTLVAGDEEVEFGVGGAVIALSEPAAEFEETRVKATGLLKVVGRTFPDAEGDGR</sequence>
<dbReference type="NCBIfam" id="TIGR00553">
    <property type="entry name" value="pabB"/>
    <property type="match status" value="1"/>
</dbReference>
<dbReference type="Proteomes" id="UP000661858">
    <property type="component" value="Unassembled WGS sequence"/>
</dbReference>
<dbReference type="InterPro" id="IPR005801">
    <property type="entry name" value="ADC_synthase"/>
</dbReference>
<dbReference type="AlphaFoldDB" id="A0A937ENF5"/>
<evidence type="ECO:0000256" key="8">
    <source>
        <dbReference type="SAM" id="MobiDB-lite"/>
    </source>
</evidence>
<dbReference type="InterPro" id="IPR019999">
    <property type="entry name" value="Anth_synth_I-like"/>
</dbReference>
<gene>
    <name evidence="12" type="primary">pabB</name>
    <name evidence="12" type="ORF">JK359_32070</name>
</gene>
<feature type="domain" description="Glutamine amidotransferase" evidence="9">
    <location>
        <begin position="4"/>
        <end position="185"/>
    </location>
</feature>
<keyword evidence="4" id="KW-0315">Glutamine amidotransferase</keyword>
<name>A0A937ENF5_9ACTN</name>
<reference evidence="12" key="1">
    <citation type="submission" date="2021-01" db="EMBL/GenBank/DDBJ databases">
        <title>WGS of actinomycetes isolated from Thailand.</title>
        <authorList>
            <person name="Thawai C."/>
        </authorList>
    </citation>
    <scope>NUCLEOTIDE SEQUENCE</scope>
    <source>
        <strain evidence="12">RCU-197</strain>
    </source>
</reference>
<dbReference type="SUPFAM" id="SSF52317">
    <property type="entry name" value="Class I glutamine amidotransferase-like"/>
    <property type="match status" value="1"/>
</dbReference>
<dbReference type="InterPro" id="IPR017926">
    <property type="entry name" value="GATASE"/>
</dbReference>
<dbReference type="Gene3D" id="3.40.50.880">
    <property type="match status" value="1"/>
</dbReference>
<keyword evidence="13" id="KW-1185">Reference proteome</keyword>
<dbReference type="GO" id="GO:0008153">
    <property type="term" value="P:4-aminobenzoate biosynthetic process"/>
    <property type="evidence" value="ECO:0007669"/>
    <property type="project" value="TreeGrafter"/>
</dbReference>
<dbReference type="InterPro" id="IPR006221">
    <property type="entry name" value="TrpG/PapA_dom"/>
</dbReference>
<dbReference type="EMBL" id="JAERRK010000023">
    <property type="protein sequence ID" value="MBL1086542.1"/>
    <property type="molecule type" value="Genomic_DNA"/>
</dbReference>
<evidence type="ECO:0000259" key="10">
    <source>
        <dbReference type="Pfam" id="PF00425"/>
    </source>
</evidence>
<dbReference type="GO" id="GO:0005737">
    <property type="term" value="C:cytoplasm"/>
    <property type="evidence" value="ECO:0007669"/>
    <property type="project" value="TreeGrafter"/>
</dbReference>
<dbReference type="GO" id="GO:0046820">
    <property type="term" value="F:4-amino-4-deoxychorismate synthase activity"/>
    <property type="evidence" value="ECO:0007669"/>
    <property type="project" value="UniProtKB-EC"/>
</dbReference>
<dbReference type="InterPro" id="IPR006805">
    <property type="entry name" value="Anth_synth_I_N"/>
</dbReference>
<dbReference type="SUPFAM" id="SSF56322">
    <property type="entry name" value="ADC synthase"/>
    <property type="match status" value="1"/>
</dbReference>
<evidence type="ECO:0000259" key="11">
    <source>
        <dbReference type="Pfam" id="PF04715"/>
    </source>
</evidence>
<dbReference type="EC" id="2.6.1.85" evidence="2"/>
<dbReference type="PANTHER" id="PTHR11236">
    <property type="entry name" value="AMINOBENZOATE/ANTHRANILATE SYNTHASE"/>
    <property type="match status" value="1"/>
</dbReference>
<dbReference type="InterPro" id="IPR005802">
    <property type="entry name" value="ADC_synth_comp_1"/>
</dbReference>
<dbReference type="PROSITE" id="PS51273">
    <property type="entry name" value="GATASE_TYPE_1"/>
    <property type="match status" value="1"/>
</dbReference>
<dbReference type="RefSeq" id="WP_201843093.1">
    <property type="nucleotide sequence ID" value="NZ_JAERRK010000023.1"/>
</dbReference>
<evidence type="ECO:0000256" key="4">
    <source>
        <dbReference type="ARBA" id="ARBA00022962"/>
    </source>
</evidence>
<evidence type="ECO:0000313" key="12">
    <source>
        <dbReference type="EMBL" id="MBL1086542.1"/>
    </source>
</evidence>